<evidence type="ECO:0008006" key="3">
    <source>
        <dbReference type="Google" id="ProtNLM"/>
    </source>
</evidence>
<dbReference type="EMBL" id="BOMQ01000047">
    <property type="protein sequence ID" value="GIE50341.1"/>
    <property type="molecule type" value="Genomic_DNA"/>
</dbReference>
<comment type="caution">
    <text evidence="1">The sequence shown here is derived from an EMBL/GenBank/DDBJ whole genome shotgun (WGS) entry which is preliminary data.</text>
</comment>
<evidence type="ECO:0000313" key="1">
    <source>
        <dbReference type="EMBL" id="GIE50341.1"/>
    </source>
</evidence>
<protein>
    <recommendedName>
        <fullName evidence="3">Flagellar protein FlbD</fullName>
    </recommendedName>
</protein>
<sequence>MSRDGPDSPPRLRFFRDSSHPECDQVALIGNRHHAEVTEDGPWTAHQPLDAPRTDVVILVTRLNGAVFALNPDLVERADCTPDTVITLVDGTKYVIAESVPEFIDSVRHYRASLIAQASRIESEPALLAEPVTHDDDQTAATNVLQLHRKDR</sequence>
<dbReference type="InterPro" id="IPR009384">
    <property type="entry name" value="SwrD-like"/>
</dbReference>
<evidence type="ECO:0000313" key="2">
    <source>
        <dbReference type="Proteomes" id="UP000647172"/>
    </source>
</evidence>
<accession>A0A919JJI2</accession>
<organism evidence="1 2">
    <name type="scientific">Actinoplanes nipponensis</name>
    <dbReference type="NCBI Taxonomy" id="135950"/>
    <lineage>
        <taxon>Bacteria</taxon>
        <taxon>Bacillati</taxon>
        <taxon>Actinomycetota</taxon>
        <taxon>Actinomycetes</taxon>
        <taxon>Micromonosporales</taxon>
        <taxon>Micromonosporaceae</taxon>
        <taxon>Actinoplanes</taxon>
    </lineage>
</organism>
<dbReference type="PANTHER" id="PTHR39185">
    <property type="entry name" value="SWARMING MOTILITY PROTEIN SWRD"/>
    <property type="match status" value="1"/>
</dbReference>
<proteinExistence type="predicted"/>
<name>A0A919JJI2_9ACTN</name>
<dbReference type="Proteomes" id="UP000647172">
    <property type="component" value="Unassembled WGS sequence"/>
</dbReference>
<dbReference type="AlphaFoldDB" id="A0A919JJI2"/>
<gene>
    <name evidence="1" type="ORF">Ani05nite_38750</name>
</gene>
<reference evidence="1" key="1">
    <citation type="submission" date="2021-01" db="EMBL/GenBank/DDBJ databases">
        <title>Whole genome shotgun sequence of Actinoplanes nipponensis NBRC 14063.</title>
        <authorList>
            <person name="Komaki H."/>
            <person name="Tamura T."/>
        </authorList>
    </citation>
    <scope>NUCLEOTIDE SEQUENCE</scope>
    <source>
        <strain evidence="1">NBRC 14063</strain>
    </source>
</reference>
<dbReference type="PANTHER" id="PTHR39185:SF1">
    <property type="entry name" value="SWARMING MOTILITY PROTEIN SWRD"/>
    <property type="match status" value="1"/>
</dbReference>
<dbReference type="Pfam" id="PF06289">
    <property type="entry name" value="FlbD"/>
    <property type="match status" value="1"/>
</dbReference>
<keyword evidence="2" id="KW-1185">Reference proteome</keyword>